<accession>A0ACC3A991</accession>
<protein>
    <submittedName>
        <fullName evidence="1">Uncharacterized protein</fullName>
    </submittedName>
</protein>
<keyword evidence="2" id="KW-1185">Reference proteome</keyword>
<name>A0ACC3A991_9EURO</name>
<reference evidence="1" key="1">
    <citation type="submission" date="2022-10" db="EMBL/GenBank/DDBJ databases">
        <title>Culturing micro-colonial fungi from biological soil crusts in the Mojave desert and describing Neophaeococcomyces mojavensis, and introducing the new genera and species Taxawa tesnikishii.</title>
        <authorList>
            <person name="Kurbessoian T."/>
            <person name="Stajich J.E."/>
        </authorList>
    </citation>
    <scope>NUCLEOTIDE SEQUENCE</scope>
    <source>
        <strain evidence="1">JES_112</strain>
    </source>
</reference>
<dbReference type="Proteomes" id="UP001172386">
    <property type="component" value="Unassembled WGS sequence"/>
</dbReference>
<organism evidence="1 2">
    <name type="scientific">Neophaeococcomyces mojaviensis</name>
    <dbReference type="NCBI Taxonomy" id="3383035"/>
    <lineage>
        <taxon>Eukaryota</taxon>
        <taxon>Fungi</taxon>
        <taxon>Dikarya</taxon>
        <taxon>Ascomycota</taxon>
        <taxon>Pezizomycotina</taxon>
        <taxon>Eurotiomycetes</taxon>
        <taxon>Chaetothyriomycetidae</taxon>
        <taxon>Chaetothyriales</taxon>
        <taxon>Chaetothyriales incertae sedis</taxon>
        <taxon>Neophaeococcomyces</taxon>
    </lineage>
</organism>
<sequence length="724" mass="80001">MHEQNEVISSDVDEEDRGVASTPPLKRRKTGHSPASFHAREVGLMRDGTDATSASFVGSASGIYFIRSVYGAVGLPSTGKTSPENTLVPGEEDRLTTGIEDASLRSIWRNQEVGNSVGEEFSFDEIVHWTSSYFDAWHPAFPFLHAPTVLENLEKSAQGFLGHEHSWDKTTIKALVSISLADRRQSGQRLPRPISPSLVFETYDAALDSIQPAVTRPATISSLQAVICVQLFLVSMLRLNAASRLGGLVVRMAFQLGLHRCPNRFPSFSQEQQSLRKRIFWTVYCIERHICQALGLPLTIRDDDVDVCRLNQEVHGTQVSRLANHEADGAEISEENEANFDPRLQLLSFLARHAEIRGSIMELRNKTVAERDKNRSTDIALLINSKLTQWCHEVDDFLDEVQFSSSSFSRLHKSVLQTSKNECTIAMNRPLLASPKNTVHYTAAVHACIGAAKSIITTLYELLEPVHSSDHSVCYTPMAWPSFTWAVWMSAFIILYGAAEGQCSTQVASRHVTRSLQILERLALRGSVWPNACSVAIKDLKSSLSKRHVSSGQLTANLNRDEPHNASKQISQQQSGARPQTVSRSDAQDNGLQRRLDEHSSVLRGTPGSTSQEVPQTGRVVKDGFRNGANSQKLYASNAGIGSGQSVPFANSQLRDPIFDRTAFPNIQQPFMSTESMQDFWAETSLLPADVPPLSFGPADPLQGFDIPFWLGEDNYLAWMGNGG</sequence>
<gene>
    <name evidence="1" type="ORF">H2198_004179</name>
</gene>
<proteinExistence type="predicted"/>
<evidence type="ECO:0000313" key="2">
    <source>
        <dbReference type="Proteomes" id="UP001172386"/>
    </source>
</evidence>
<comment type="caution">
    <text evidence="1">The sequence shown here is derived from an EMBL/GenBank/DDBJ whole genome shotgun (WGS) entry which is preliminary data.</text>
</comment>
<dbReference type="EMBL" id="JAPDRQ010000061">
    <property type="protein sequence ID" value="KAJ9657651.1"/>
    <property type="molecule type" value="Genomic_DNA"/>
</dbReference>
<evidence type="ECO:0000313" key="1">
    <source>
        <dbReference type="EMBL" id="KAJ9657651.1"/>
    </source>
</evidence>